<proteinExistence type="predicted"/>
<dbReference type="EMBL" id="BAABAT010000038">
    <property type="protein sequence ID" value="GAA4259926.1"/>
    <property type="molecule type" value="Genomic_DNA"/>
</dbReference>
<accession>A0ABP8DMU2</accession>
<comment type="caution">
    <text evidence="1">The sequence shown here is derived from an EMBL/GenBank/DDBJ whole genome shotgun (WGS) entry which is preliminary data.</text>
</comment>
<evidence type="ECO:0000313" key="2">
    <source>
        <dbReference type="Proteomes" id="UP001500620"/>
    </source>
</evidence>
<gene>
    <name evidence="1" type="ORF">GCM10022255_086580</name>
</gene>
<evidence type="ECO:0000313" key="1">
    <source>
        <dbReference type="EMBL" id="GAA4259926.1"/>
    </source>
</evidence>
<sequence>MLNMSLTIVCLPNGTPTDQLAATAATRLSATPLTNLGSAGHFITTTRFHRGNLLQPWKYTAAGGPVRLLDLDAMRAAAHRAYWYRWHIWDKVVAGTRPAQPFWTFLDRHRDTPYKYPLAKAHRHYRAQPRIATMLTYNALPNRIMELPTSHLEAFQTGAHGYANYGYLCAVPGNHLLCLDGTHLAATSDQYALHLAYLAEANHRITALNHRDVLVALCTS</sequence>
<reference evidence="2" key="1">
    <citation type="journal article" date="2019" name="Int. J. Syst. Evol. Microbiol.">
        <title>The Global Catalogue of Microorganisms (GCM) 10K type strain sequencing project: providing services to taxonomists for standard genome sequencing and annotation.</title>
        <authorList>
            <consortium name="The Broad Institute Genomics Platform"/>
            <consortium name="The Broad Institute Genome Sequencing Center for Infectious Disease"/>
            <person name="Wu L."/>
            <person name="Ma J."/>
        </authorList>
    </citation>
    <scope>NUCLEOTIDE SEQUENCE [LARGE SCALE GENOMIC DNA]</scope>
    <source>
        <strain evidence="2">JCM 17441</strain>
    </source>
</reference>
<protein>
    <submittedName>
        <fullName evidence="1">Uncharacterized protein</fullName>
    </submittedName>
</protein>
<dbReference type="Proteomes" id="UP001500620">
    <property type="component" value="Unassembled WGS sequence"/>
</dbReference>
<organism evidence="1 2">
    <name type="scientific">Dactylosporangium darangshiense</name>
    <dbReference type="NCBI Taxonomy" id="579108"/>
    <lineage>
        <taxon>Bacteria</taxon>
        <taxon>Bacillati</taxon>
        <taxon>Actinomycetota</taxon>
        <taxon>Actinomycetes</taxon>
        <taxon>Micromonosporales</taxon>
        <taxon>Micromonosporaceae</taxon>
        <taxon>Dactylosporangium</taxon>
    </lineage>
</organism>
<keyword evidence="2" id="KW-1185">Reference proteome</keyword>
<name>A0ABP8DMU2_9ACTN</name>